<dbReference type="EMBL" id="CP028103">
    <property type="protein sequence ID" value="AVQ30055.1"/>
    <property type="molecule type" value="Genomic_DNA"/>
</dbReference>
<evidence type="ECO:0000256" key="3">
    <source>
        <dbReference type="ARBA" id="ARBA00022723"/>
    </source>
</evidence>
<dbReference type="PANTHER" id="PTHR11647:SF1">
    <property type="entry name" value="COLLAPSIN RESPONSE MEDIATOR PROTEIN"/>
    <property type="match status" value="1"/>
</dbReference>
<evidence type="ECO:0000256" key="4">
    <source>
        <dbReference type="ARBA" id="ARBA00022801"/>
    </source>
</evidence>
<dbReference type="Gene3D" id="3.20.20.140">
    <property type="entry name" value="Metal-dependent hydrolases"/>
    <property type="match status" value="1"/>
</dbReference>
<evidence type="ECO:0000313" key="6">
    <source>
        <dbReference type="EMBL" id="AVQ30055.1"/>
    </source>
</evidence>
<dbReference type="Gene3D" id="2.30.40.10">
    <property type="entry name" value="Urease, subunit C, domain 1"/>
    <property type="match status" value="1"/>
</dbReference>
<name>A0ABN5JDU8_FUSVA</name>
<dbReference type="SUPFAM" id="SSF51338">
    <property type="entry name" value="Composite domain of metallo-dependent hydrolases"/>
    <property type="match status" value="1"/>
</dbReference>
<evidence type="ECO:0000256" key="1">
    <source>
        <dbReference type="ARBA" id="ARBA00001947"/>
    </source>
</evidence>
<evidence type="ECO:0000313" key="7">
    <source>
        <dbReference type="Proteomes" id="UP000241238"/>
    </source>
</evidence>
<dbReference type="SUPFAM" id="SSF51556">
    <property type="entry name" value="Metallo-dependent hydrolases"/>
    <property type="match status" value="1"/>
</dbReference>
<dbReference type="InterPro" id="IPR011059">
    <property type="entry name" value="Metal-dep_hydrolase_composite"/>
</dbReference>
<keyword evidence="7" id="KW-1185">Reference proteome</keyword>
<dbReference type="GeneID" id="77466744"/>
<organism evidence="6 7">
    <name type="scientific">Fusobacterium varium ATCC 27725</name>
    <dbReference type="NCBI Taxonomy" id="469618"/>
    <lineage>
        <taxon>Bacteria</taxon>
        <taxon>Fusobacteriati</taxon>
        <taxon>Fusobacteriota</taxon>
        <taxon>Fusobacteriia</taxon>
        <taxon>Fusobacteriales</taxon>
        <taxon>Fusobacteriaceae</taxon>
        <taxon>Fusobacterium</taxon>
    </lineage>
</organism>
<dbReference type="Pfam" id="PF01979">
    <property type="entry name" value="Amidohydro_1"/>
    <property type="match status" value="1"/>
</dbReference>
<dbReference type="RefSeq" id="WP_005949530.1">
    <property type="nucleotide sequence ID" value="NZ_CP028103.1"/>
</dbReference>
<dbReference type="PANTHER" id="PTHR11647">
    <property type="entry name" value="HYDRANTOINASE/DIHYDROPYRIMIDINASE FAMILY MEMBER"/>
    <property type="match status" value="1"/>
</dbReference>
<dbReference type="Proteomes" id="UP000241238">
    <property type="component" value="Chromosome"/>
</dbReference>
<evidence type="ECO:0000256" key="2">
    <source>
        <dbReference type="ARBA" id="ARBA00008829"/>
    </source>
</evidence>
<proteinExistence type="inferred from homology"/>
<keyword evidence="4" id="KW-0378">Hydrolase</keyword>
<feature type="domain" description="Amidohydrolase-related" evidence="5">
    <location>
        <begin position="49"/>
        <end position="426"/>
    </location>
</feature>
<dbReference type="InterPro" id="IPR006680">
    <property type="entry name" value="Amidohydro-rel"/>
</dbReference>
<dbReference type="InterPro" id="IPR032466">
    <property type="entry name" value="Metal_Hydrolase"/>
</dbReference>
<sequence length="445" mass="50467">MFLIKNGNVLIGNKIEKLDILIENEIIKKIDKNISETICSNILNAQGKYIIPGGIDVHTHFNIDVGIVSADNFYTGTTAAAFGGTTCIVDHPGFGPKGCNLEYQINKYMKYAEDSNIDYSFHGVVQEVYEDIFSQMESLKKRGINSVKIYMTYAYKMTDDDVLKMFESAKKLDMVVCVHSEDDKGIEFLRKKFTKENKLAPIYHAESRPDFIEGGSVYKLLSYAEITGFEKLYLVHISSKESMKIIEDFRKKGVKFFVESCPQYIFLTEEKYLEKNGLDFILSPPLRKKEDTKYIKDSLINKKIDVIATDHCSFTLEDKAKGKTDFKLCPNGIPGVEERVPLLFNEVINDRLSVEIFLKTVCENPAKIFGLFPKKGILTEGSDADIVIFEKKDAKIKNVHTAAKYSCYDNFPLSAVVDTVILRGNIIIKNNELIQKSSGKFIKRI</sequence>
<dbReference type="NCBIfam" id="TIGR02033">
    <property type="entry name" value="D-hydantoinase"/>
    <property type="match status" value="1"/>
</dbReference>
<comment type="cofactor">
    <cofactor evidence="1">
        <name>Zn(2+)</name>
        <dbReference type="ChEBI" id="CHEBI:29105"/>
    </cofactor>
</comment>
<evidence type="ECO:0000259" key="5">
    <source>
        <dbReference type="Pfam" id="PF01979"/>
    </source>
</evidence>
<reference evidence="7" key="1">
    <citation type="journal article" date="2018" name="MSphere">
        <title>Fusobacterium Genomics Using MinION and Illumina Sequencing Enables Genome Completion and Correction.</title>
        <authorList>
            <person name="Todd S.M."/>
            <person name="Settlage R.E."/>
            <person name="Lahmers K.K."/>
            <person name="Slade D.J."/>
        </authorList>
    </citation>
    <scope>NUCLEOTIDE SEQUENCE [LARGE SCALE GENOMIC DNA]</scope>
    <source>
        <strain evidence="7">ATCC 27725</strain>
    </source>
</reference>
<accession>A0ABN5JDU8</accession>
<gene>
    <name evidence="6" type="primary">hydA</name>
    <name evidence="6" type="ORF">C4N18_01975</name>
</gene>
<comment type="similarity">
    <text evidence="2">Belongs to the metallo-dependent hydrolases superfamily. Hydantoinase/dihydropyrimidinase family.</text>
</comment>
<keyword evidence="3" id="KW-0479">Metal-binding</keyword>
<dbReference type="InterPro" id="IPR011778">
    <property type="entry name" value="Hydantoinase/dihydroPyrase"/>
</dbReference>
<dbReference type="InterPro" id="IPR050378">
    <property type="entry name" value="Metallo-dep_Hydrolases_sf"/>
</dbReference>
<protein>
    <submittedName>
        <fullName evidence="6">Dihydropyrimidinase</fullName>
    </submittedName>
</protein>